<name>W2NJ72_PHYNI</name>
<evidence type="ECO:0000313" key="1">
    <source>
        <dbReference type="EMBL" id="ETM47988.1"/>
    </source>
</evidence>
<feature type="non-terminal residue" evidence="1">
    <location>
        <position position="1"/>
    </location>
</feature>
<proteinExistence type="predicted"/>
<dbReference type="VEuPathDB" id="FungiDB:PPTG_03771"/>
<dbReference type="Proteomes" id="UP000054532">
    <property type="component" value="Unassembled WGS sequence"/>
</dbReference>
<gene>
    <name evidence="1" type="ORF">L914_07423</name>
</gene>
<sequence>NGGIVNYVNELKESGLNGIVHTESQDQYRVERDIMHQHYQRWCETDKRSKFCEKISKLDKRITFKRYKENGATPYGFFFPNDFNPV</sequence>
<reference evidence="1" key="1">
    <citation type="submission" date="2013-11" db="EMBL/GenBank/DDBJ databases">
        <title>The Genome Sequence of Phytophthora parasitica IAC_01/95.</title>
        <authorList>
            <consortium name="The Broad Institute Genomics Platform"/>
            <person name="Russ C."/>
            <person name="Tyler B."/>
            <person name="Panabieres F."/>
            <person name="Shan W."/>
            <person name="Tripathy S."/>
            <person name="Grunwald N."/>
            <person name="Machado M."/>
            <person name="Johnson C.S."/>
            <person name="Arredondo F."/>
            <person name="Hong C."/>
            <person name="Coffey M."/>
            <person name="Young S.K."/>
            <person name="Zeng Q."/>
            <person name="Gargeya S."/>
            <person name="Fitzgerald M."/>
            <person name="Abouelleil A."/>
            <person name="Alvarado L."/>
            <person name="Chapman S.B."/>
            <person name="Gainer-Dewar J."/>
            <person name="Goldberg J."/>
            <person name="Griggs A."/>
            <person name="Gujja S."/>
            <person name="Hansen M."/>
            <person name="Howarth C."/>
            <person name="Imamovic A."/>
            <person name="Ireland A."/>
            <person name="Larimer J."/>
            <person name="McCowan C."/>
            <person name="Murphy C."/>
            <person name="Pearson M."/>
            <person name="Poon T.W."/>
            <person name="Priest M."/>
            <person name="Roberts A."/>
            <person name="Saif S."/>
            <person name="Shea T."/>
            <person name="Sykes S."/>
            <person name="Wortman J."/>
            <person name="Nusbaum C."/>
            <person name="Birren B."/>
        </authorList>
    </citation>
    <scope>NUCLEOTIDE SEQUENCE [LARGE SCALE GENOMIC DNA]</scope>
    <source>
        <strain evidence="1">IAC_01/95</strain>
    </source>
</reference>
<accession>W2NJ72</accession>
<organism evidence="1">
    <name type="scientific">Phytophthora nicotianae</name>
    <name type="common">Potato buckeye rot agent</name>
    <name type="synonym">Phytophthora parasitica</name>
    <dbReference type="NCBI Taxonomy" id="4792"/>
    <lineage>
        <taxon>Eukaryota</taxon>
        <taxon>Sar</taxon>
        <taxon>Stramenopiles</taxon>
        <taxon>Oomycota</taxon>
        <taxon>Peronosporomycetes</taxon>
        <taxon>Peronosporales</taxon>
        <taxon>Peronosporaceae</taxon>
        <taxon>Phytophthora</taxon>
    </lineage>
</organism>
<dbReference type="AlphaFoldDB" id="W2NJ72"/>
<dbReference type="EMBL" id="KI692560">
    <property type="protein sequence ID" value="ETM47988.1"/>
    <property type="molecule type" value="Genomic_DNA"/>
</dbReference>
<protein>
    <submittedName>
        <fullName evidence="1">Uncharacterized protein</fullName>
    </submittedName>
</protein>